<dbReference type="RefSeq" id="XP_025479770.1">
    <property type="nucleotide sequence ID" value="XM_025624774.1"/>
</dbReference>
<protein>
    <submittedName>
        <fullName evidence="1">Uncharacterized protein</fullName>
    </submittedName>
</protein>
<dbReference type="EMBL" id="KZ821460">
    <property type="protein sequence ID" value="PYH34292.1"/>
    <property type="molecule type" value="Genomic_DNA"/>
</dbReference>
<gene>
    <name evidence="1" type="ORF">BO87DRAFT_386777</name>
</gene>
<organism evidence="1 2">
    <name type="scientific">Aspergillus neoniger (strain CBS 115656)</name>
    <dbReference type="NCBI Taxonomy" id="1448310"/>
    <lineage>
        <taxon>Eukaryota</taxon>
        <taxon>Fungi</taxon>
        <taxon>Dikarya</taxon>
        <taxon>Ascomycota</taxon>
        <taxon>Pezizomycotina</taxon>
        <taxon>Eurotiomycetes</taxon>
        <taxon>Eurotiomycetidae</taxon>
        <taxon>Eurotiales</taxon>
        <taxon>Aspergillaceae</taxon>
        <taxon>Aspergillus</taxon>
        <taxon>Aspergillus subgen. Circumdati</taxon>
    </lineage>
</organism>
<reference evidence="1" key="1">
    <citation type="submission" date="2016-12" db="EMBL/GenBank/DDBJ databases">
        <title>The genomes of Aspergillus section Nigri reveals drivers in fungal speciation.</title>
        <authorList>
            <consortium name="DOE Joint Genome Institute"/>
            <person name="Vesth T.C."/>
            <person name="Nybo J."/>
            <person name="Theobald S."/>
            <person name="Brandl J."/>
            <person name="Frisvad J.C."/>
            <person name="Nielsen K.F."/>
            <person name="Lyhne E.K."/>
            <person name="Kogle M.E."/>
            <person name="Kuo A."/>
            <person name="Riley R."/>
            <person name="Clum A."/>
            <person name="Nolan M."/>
            <person name="Lipzen A."/>
            <person name="Salamov A."/>
            <person name="Henrissat B."/>
            <person name="Wiebenga A."/>
            <person name="De Vries R.P."/>
            <person name="Grigoriev I.V."/>
            <person name="Mortensen U.H."/>
            <person name="Andersen M.R."/>
            <person name="Baker S.E."/>
        </authorList>
    </citation>
    <scope>NUCLEOTIDE SEQUENCE [LARGE SCALE GENOMIC DNA]</scope>
    <source>
        <strain evidence="1">CBS 115656</strain>
    </source>
</reference>
<dbReference type="Proteomes" id="UP000247647">
    <property type="component" value="Unassembled WGS sequence"/>
</dbReference>
<accession>A0A318ZDQ1</accession>
<name>A0A318ZDQ1_ASPNB</name>
<evidence type="ECO:0000313" key="2">
    <source>
        <dbReference type="Proteomes" id="UP000247647"/>
    </source>
</evidence>
<keyword evidence="2" id="KW-1185">Reference proteome</keyword>
<proteinExistence type="predicted"/>
<evidence type="ECO:0000313" key="1">
    <source>
        <dbReference type="EMBL" id="PYH34292.1"/>
    </source>
</evidence>
<sequence>MMIPSLAPNILALELMRVPIEQQQSSPLSEYSRKMRLTRGVYAPGRALAPRTIRSNIARVSVGSAFIEGGWAPGTDLDRRPREKRAVLSRQPRHVRGPGISVGRSYTVNGGDDAIFSLPPPLLSPPFGLECSQLAFPDLPAWNRVDWREPVVMSHGGESLA</sequence>
<dbReference type="AlphaFoldDB" id="A0A318ZDQ1"/>
<dbReference type="GeneID" id="37127230"/>